<evidence type="ECO:0000256" key="3">
    <source>
        <dbReference type="ARBA" id="ARBA00023163"/>
    </source>
</evidence>
<dbReference type="GO" id="GO:0000976">
    <property type="term" value="F:transcription cis-regulatory region binding"/>
    <property type="evidence" value="ECO:0007669"/>
    <property type="project" value="TreeGrafter"/>
</dbReference>
<dbReference type="OrthoDB" id="5242433at2"/>
<dbReference type="InterPro" id="IPR036271">
    <property type="entry name" value="Tet_transcr_reg_TetR-rel_C_sf"/>
</dbReference>
<dbReference type="SUPFAM" id="SSF48498">
    <property type="entry name" value="Tetracyclin repressor-like, C-terminal domain"/>
    <property type="match status" value="1"/>
</dbReference>
<keyword evidence="1" id="KW-0805">Transcription regulation</keyword>
<evidence type="ECO:0000256" key="4">
    <source>
        <dbReference type="PROSITE-ProRule" id="PRU00335"/>
    </source>
</evidence>
<keyword evidence="3" id="KW-0804">Transcription</keyword>
<proteinExistence type="predicted"/>
<dbReference type="InterPro" id="IPR001647">
    <property type="entry name" value="HTH_TetR"/>
</dbReference>
<dbReference type="PANTHER" id="PTHR30055">
    <property type="entry name" value="HTH-TYPE TRANSCRIPTIONAL REGULATOR RUTR"/>
    <property type="match status" value="1"/>
</dbReference>
<dbReference type="InterPro" id="IPR041583">
    <property type="entry name" value="TetR_C_31"/>
</dbReference>
<organism evidence="6 7">
    <name type="scientific">Nonomuraea solani</name>
    <dbReference type="NCBI Taxonomy" id="1144553"/>
    <lineage>
        <taxon>Bacteria</taxon>
        <taxon>Bacillati</taxon>
        <taxon>Actinomycetota</taxon>
        <taxon>Actinomycetes</taxon>
        <taxon>Streptosporangiales</taxon>
        <taxon>Streptosporangiaceae</taxon>
        <taxon>Nonomuraea</taxon>
    </lineage>
</organism>
<sequence>MPRNSVERGKETRQRLLDAAVVLVPEVGWSAVTTRLAAERAGVAPGVVHYHFASVTDLLVAAGLGFTGGLLDALAAELSARPGIADGVDWLLGELSRYSGTDPASLLMVEMFLAATRLPELREPLAEQIGRFRACVASWLAERGYQGDAAAAATVLAASIDGIMLHRALDPGLDPAALAGPLRAMFGSPAFGSPAFGSPAFGSLKEEA</sequence>
<keyword evidence="7" id="KW-1185">Reference proteome</keyword>
<evidence type="ECO:0000256" key="2">
    <source>
        <dbReference type="ARBA" id="ARBA00023125"/>
    </source>
</evidence>
<reference evidence="6 7" key="1">
    <citation type="submission" date="2016-10" db="EMBL/GenBank/DDBJ databases">
        <authorList>
            <person name="de Groot N.N."/>
        </authorList>
    </citation>
    <scope>NUCLEOTIDE SEQUENCE [LARGE SCALE GENOMIC DNA]</scope>
    <source>
        <strain evidence="6 7">CGMCC 4.7037</strain>
    </source>
</reference>
<dbReference type="AlphaFoldDB" id="A0A1H5UHM3"/>
<dbReference type="Pfam" id="PF00440">
    <property type="entry name" value="TetR_N"/>
    <property type="match status" value="1"/>
</dbReference>
<dbReference type="PANTHER" id="PTHR30055:SF234">
    <property type="entry name" value="HTH-TYPE TRANSCRIPTIONAL REGULATOR BETI"/>
    <property type="match status" value="1"/>
</dbReference>
<name>A0A1H5UHM3_9ACTN</name>
<dbReference type="PROSITE" id="PS50977">
    <property type="entry name" value="HTH_TETR_2"/>
    <property type="match status" value="1"/>
</dbReference>
<dbReference type="Pfam" id="PF17940">
    <property type="entry name" value="TetR_C_31"/>
    <property type="match status" value="1"/>
</dbReference>
<evidence type="ECO:0000259" key="5">
    <source>
        <dbReference type="PROSITE" id="PS50977"/>
    </source>
</evidence>
<gene>
    <name evidence="6" type="ORF">SAMN05444920_101535</name>
</gene>
<evidence type="ECO:0000313" key="7">
    <source>
        <dbReference type="Proteomes" id="UP000236732"/>
    </source>
</evidence>
<keyword evidence="2 4" id="KW-0238">DNA-binding</keyword>
<dbReference type="SUPFAM" id="SSF46689">
    <property type="entry name" value="Homeodomain-like"/>
    <property type="match status" value="1"/>
</dbReference>
<feature type="domain" description="HTH tetR-type" evidence="5">
    <location>
        <begin position="10"/>
        <end position="70"/>
    </location>
</feature>
<dbReference type="InterPro" id="IPR009057">
    <property type="entry name" value="Homeodomain-like_sf"/>
</dbReference>
<dbReference type="GO" id="GO:0003700">
    <property type="term" value="F:DNA-binding transcription factor activity"/>
    <property type="evidence" value="ECO:0007669"/>
    <property type="project" value="TreeGrafter"/>
</dbReference>
<accession>A0A1H5UHM3</accession>
<dbReference type="RefSeq" id="WP_103954081.1">
    <property type="nucleotide sequence ID" value="NZ_FNVT01000001.1"/>
</dbReference>
<dbReference type="InterPro" id="IPR050109">
    <property type="entry name" value="HTH-type_TetR-like_transc_reg"/>
</dbReference>
<feature type="DNA-binding region" description="H-T-H motif" evidence="4">
    <location>
        <begin position="33"/>
        <end position="52"/>
    </location>
</feature>
<dbReference type="Proteomes" id="UP000236732">
    <property type="component" value="Unassembled WGS sequence"/>
</dbReference>
<evidence type="ECO:0000256" key="1">
    <source>
        <dbReference type="ARBA" id="ARBA00023015"/>
    </source>
</evidence>
<dbReference type="PRINTS" id="PR00455">
    <property type="entry name" value="HTHTETR"/>
</dbReference>
<evidence type="ECO:0000313" key="6">
    <source>
        <dbReference type="EMBL" id="SEF74555.1"/>
    </source>
</evidence>
<protein>
    <submittedName>
        <fullName evidence="6">DNA-binding transcriptional regulator, AcrR family</fullName>
    </submittedName>
</protein>
<dbReference type="Gene3D" id="1.10.357.10">
    <property type="entry name" value="Tetracycline Repressor, domain 2"/>
    <property type="match status" value="1"/>
</dbReference>
<dbReference type="EMBL" id="FNVT01000001">
    <property type="protein sequence ID" value="SEF74555.1"/>
    <property type="molecule type" value="Genomic_DNA"/>
</dbReference>